<dbReference type="PANTHER" id="PTHR30349">
    <property type="entry name" value="PHAGE INTEGRASE-RELATED"/>
    <property type="match status" value="1"/>
</dbReference>
<keyword evidence="2" id="KW-0229">DNA integration</keyword>
<dbReference type="GO" id="GO:0003677">
    <property type="term" value="F:DNA binding"/>
    <property type="evidence" value="ECO:0007669"/>
    <property type="project" value="UniProtKB-UniRule"/>
</dbReference>
<gene>
    <name evidence="8" type="ORF">U473_00245</name>
</gene>
<dbReference type="GO" id="GO:0006310">
    <property type="term" value="P:DNA recombination"/>
    <property type="evidence" value="ECO:0007669"/>
    <property type="project" value="UniProtKB-KW"/>
</dbReference>
<dbReference type="RefSeq" id="WP_068722302.1">
    <property type="nucleotide sequence ID" value="NZ_LSKU01000001.1"/>
</dbReference>
<dbReference type="PROSITE" id="PS51900">
    <property type="entry name" value="CB"/>
    <property type="match status" value="1"/>
</dbReference>
<name>A0A135L1A3_9BACI</name>
<dbReference type="InterPro" id="IPR013762">
    <property type="entry name" value="Integrase-like_cat_sf"/>
</dbReference>
<dbReference type="OrthoDB" id="9803188at2"/>
<keyword evidence="9" id="KW-1185">Reference proteome</keyword>
<keyword evidence="4" id="KW-0233">DNA recombination</keyword>
<dbReference type="Gene3D" id="1.10.150.130">
    <property type="match status" value="1"/>
</dbReference>
<evidence type="ECO:0000256" key="3">
    <source>
        <dbReference type="ARBA" id="ARBA00023125"/>
    </source>
</evidence>
<keyword evidence="3 5" id="KW-0238">DNA-binding</keyword>
<dbReference type="STRING" id="1413211.U473_00245"/>
<protein>
    <submittedName>
        <fullName evidence="8">Integrase</fullName>
    </submittedName>
</protein>
<dbReference type="PROSITE" id="PS51898">
    <property type="entry name" value="TYR_RECOMBINASE"/>
    <property type="match status" value="1"/>
</dbReference>
<evidence type="ECO:0000256" key="5">
    <source>
        <dbReference type="PROSITE-ProRule" id="PRU01248"/>
    </source>
</evidence>
<feature type="domain" description="Tyr recombinase" evidence="6">
    <location>
        <begin position="171"/>
        <end position="393"/>
    </location>
</feature>
<dbReference type="Pfam" id="PF00589">
    <property type="entry name" value="Phage_integrase"/>
    <property type="match status" value="1"/>
</dbReference>
<dbReference type="InterPro" id="IPR050090">
    <property type="entry name" value="Tyrosine_recombinase_XerCD"/>
</dbReference>
<dbReference type="Proteomes" id="UP000070352">
    <property type="component" value="Unassembled WGS sequence"/>
</dbReference>
<dbReference type="InterPro" id="IPR004107">
    <property type="entry name" value="Integrase_SAM-like_N"/>
</dbReference>
<dbReference type="InterPro" id="IPR010998">
    <property type="entry name" value="Integrase_recombinase_N"/>
</dbReference>
<evidence type="ECO:0000259" key="7">
    <source>
        <dbReference type="PROSITE" id="PS51900"/>
    </source>
</evidence>
<dbReference type="GO" id="GO:0015074">
    <property type="term" value="P:DNA integration"/>
    <property type="evidence" value="ECO:0007669"/>
    <property type="project" value="UniProtKB-KW"/>
</dbReference>
<dbReference type="EMBL" id="LSKU01000001">
    <property type="protein sequence ID" value="KXG42647.1"/>
    <property type="molecule type" value="Genomic_DNA"/>
</dbReference>
<dbReference type="InterPro" id="IPR002104">
    <property type="entry name" value="Integrase_catalytic"/>
</dbReference>
<comment type="caution">
    <text evidence="8">The sequence shown here is derived from an EMBL/GenBank/DDBJ whole genome shotgun (WGS) entry which is preliminary data.</text>
</comment>
<sequence length="404" mass="47395">MTGGVRKRGNNWYYYFDLGKVDGKRKKIERKGGRTKKEAEAALRKALQEYENAGLHFEPSEISVADYMDYWLKNYVEMNCKYNTIEGYSRIIKNHIKPSLGAFKIKSITPAVLQQFVNEKSNMGYSKNHLVNIISVLSGSFKAAVFPYKFIKDNPMQYVKLPKNENKKYETDRKIISQDEFKRIIERFPKGNPFYIPLQIAYHTGTRVGECCALSWDDIDFENKLIEVKRILVKKEHKQWYFGTPKTLSSIRKIPIGNTLLEILKKHKKWQIENRLKYGQYFNFYYVDKNDRIYSVDGTKENKTTDDSIQFVCTKENGELVTPESIRYCSRVINYELMIQFNFHALRHTHATLLIELGANMKDVQKRLGHSRLATTMDTYSHATEKMSKDTVDIFERLFHPQSK</sequence>
<feature type="domain" description="Core-binding (CB)" evidence="7">
    <location>
        <begin position="62"/>
        <end position="145"/>
    </location>
</feature>
<evidence type="ECO:0000256" key="2">
    <source>
        <dbReference type="ARBA" id="ARBA00022908"/>
    </source>
</evidence>
<accession>A0A135L1A3</accession>
<evidence type="ECO:0000256" key="4">
    <source>
        <dbReference type="ARBA" id="ARBA00023172"/>
    </source>
</evidence>
<evidence type="ECO:0000256" key="1">
    <source>
        <dbReference type="ARBA" id="ARBA00008857"/>
    </source>
</evidence>
<evidence type="ECO:0000313" key="8">
    <source>
        <dbReference type="EMBL" id="KXG42647.1"/>
    </source>
</evidence>
<organism evidence="8 9">
    <name type="scientific">Tepidibacillus decaturensis</name>
    <dbReference type="NCBI Taxonomy" id="1413211"/>
    <lineage>
        <taxon>Bacteria</taxon>
        <taxon>Bacillati</taxon>
        <taxon>Bacillota</taxon>
        <taxon>Bacilli</taxon>
        <taxon>Bacillales</taxon>
        <taxon>Bacillaceae</taxon>
        <taxon>Tepidibacillus</taxon>
    </lineage>
</organism>
<dbReference type="InterPro" id="IPR011010">
    <property type="entry name" value="DNA_brk_join_enz"/>
</dbReference>
<reference evidence="8 9" key="1">
    <citation type="submission" date="2016-02" db="EMBL/GenBank/DDBJ databases">
        <title>Draft Genome for Tepidibacillus decaturensis nov. sp. Strain Z9, an Anaerobic, Moderately Thermophilic and Heterotrophic Bacterium from Deep Subsurface of the Illinois Basin, USA.</title>
        <authorList>
            <person name="Dong Y."/>
            <person name="Chang J.Y."/>
            <person name="Sanford R."/>
            <person name="Fouke B.W."/>
        </authorList>
    </citation>
    <scope>NUCLEOTIDE SEQUENCE [LARGE SCALE GENOMIC DNA]</scope>
    <source>
        <strain evidence="8 9">Z9</strain>
    </source>
</reference>
<dbReference type="Pfam" id="PF14659">
    <property type="entry name" value="Phage_int_SAM_3"/>
    <property type="match status" value="1"/>
</dbReference>
<comment type="similarity">
    <text evidence="1">Belongs to the 'phage' integrase family.</text>
</comment>
<evidence type="ECO:0000313" key="9">
    <source>
        <dbReference type="Proteomes" id="UP000070352"/>
    </source>
</evidence>
<dbReference type="PANTHER" id="PTHR30349:SF64">
    <property type="entry name" value="PROPHAGE INTEGRASE INTD-RELATED"/>
    <property type="match status" value="1"/>
</dbReference>
<dbReference type="AlphaFoldDB" id="A0A135L1A3"/>
<dbReference type="Gene3D" id="1.10.443.10">
    <property type="entry name" value="Intergrase catalytic core"/>
    <property type="match status" value="1"/>
</dbReference>
<dbReference type="InterPro" id="IPR044068">
    <property type="entry name" value="CB"/>
</dbReference>
<dbReference type="SUPFAM" id="SSF56349">
    <property type="entry name" value="DNA breaking-rejoining enzymes"/>
    <property type="match status" value="1"/>
</dbReference>
<dbReference type="Pfam" id="PF14657">
    <property type="entry name" value="Arm-DNA-bind_4"/>
    <property type="match status" value="1"/>
</dbReference>
<evidence type="ECO:0000259" key="6">
    <source>
        <dbReference type="PROSITE" id="PS51898"/>
    </source>
</evidence>
<dbReference type="CDD" id="cd01189">
    <property type="entry name" value="INT_ICEBs1_C_like"/>
    <property type="match status" value="1"/>
</dbReference>
<dbReference type="InterPro" id="IPR028259">
    <property type="entry name" value="AP2-like_int_N"/>
</dbReference>
<proteinExistence type="inferred from homology"/>